<proteinExistence type="predicted"/>
<reference evidence="2 3" key="1">
    <citation type="submission" date="2016-10" db="EMBL/GenBank/DDBJ databases">
        <authorList>
            <person name="de Groot N.N."/>
        </authorList>
    </citation>
    <scope>NUCLEOTIDE SEQUENCE [LARGE SCALE GENOMIC DNA]</scope>
    <source>
        <strain evidence="2 3">CGMCC 1.10228</strain>
    </source>
</reference>
<name>A0A1G7YSR5_9VIBR</name>
<feature type="domain" description="N-acetyltransferase" evidence="1">
    <location>
        <begin position="8"/>
        <end position="147"/>
    </location>
</feature>
<dbReference type="PANTHER" id="PTHR43792:SF1">
    <property type="entry name" value="N-ACETYLTRANSFERASE DOMAIN-CONTAINING PROTEIN"/>
    <property type="match status" value="1"/>
</dbReference>
<organism evidence="2 3">
    <name type="scientific">Vibrio xiamenensis</name>
    <dbReference type="NCBI Taxonomy" id="861298"/>
    <lineage>
        <taxon>Bacteria</taxon>
        <taxon>Pseudomonadati</taxon>
        <taxon>Pseudomonadota</taxon>
        <taxon>Gammaproteobacteria</taxon>
        <taxon>Vibrionales</taxon>
        <taxon>Vibrionaceae</taxon>
        <taxon>Vibrio</taxon>
    </lineage>
</organism>
<evidence type="ECO:0000313" key="2">
    <source>
        <dbReference type="EMBL" id="SDG99249.1"/>
    </source>
</evidence>
<dbReference type="InterPro" id="IPR051531">
    <property type="entry name" value="N-acetyltransferase"/>
</dbReference>
<dbReference type="EMBL" id="FNDD01000006">
    <property type="protein sequence ID" value="SDG99249.1"/>
    <property type="molecule type" value="Genomic_DNA"/>
</dbReference>
<dbReference type="InterPro" id="IPR016181">
    <property type="entry name" value="Acyl_CoA_acyltransferase"/>
</dbReference>
<dbReference type="AlphaFoldDB" id="A0A1G7YSR5"/>
<dbReference type="GO" id="GO:0016747">
    <property type="term" value="F:acyltransferase activity, transferring groups other than amino-acyl groups"/>
    <property type="evidence" value="ECO:0007669"/>
    <property type="project" value="InterPro"/>
</dbReference>
<dbReference type="Proteomes" id="UP000198854">
    <property type="component" value="Unassembled WGS sequence"/>
</dbReference>
<dbReference type="STRING" id="861298.SAMN04488136_10617"/>
<dbReference type="Pfam" id="PF13302">
    <property type="entry name" value="Acetyltransf_3"/>
    <property type="match status" value="1"/>
</dbReference>
<dbReference type="Gene3D" id="3.40.630.30">
    <property type="match status" value="1"/>
</dbReference>
<dbReference type="PANTHER" id="PTHR43792">
    <property type="entry name" value="GNAT FAMILY, PUTATIVE (AFU_ORTHOLOGUE AFUA_3G00765)-RELATED-RELATED"/>
    <property type="match status" value="1"/>
</dbReference>
<dbReference type="InterPro" id="IPR000182">
    <property type="entry name" value="GNAT_dom"/>
</dbReference>
<protein>
    <submittedName>
        <fullName evidence="2">Protein N-acetyltransferase, RimJ/RimL family</fullName>
    </submittedName>
</protein>
<sequence length="176" mass="20852">MIYIESQRLRMSQIRSDHWSLFLRLHQDKAVIRYAFDRPDVEEIRMRFEARLPEWNWGDEHWLCLVISDKFSGQWLGVSGLQISEDGSSVEIGYLLLEEFHGKGFGTESLLALVNHIEHYFPVMEIRAIVTEGNLAYCRILEKAHFKLENTEPLAFQIGGEWYDDLIYCYQVKRRH</sequence>
<evidence type="ECO:0000313" key="3">
    <source>
        <dbReference type="Proteomes" id="UP000198854"/>
    </source>
</evidence>
<dbReference type="OrthoDB" id="7852312at2"/>
<keyword evidence="2" id="KW-0808">Transferase</keyword>
<gene>
    <name evidence="2" type="ORF">SAMN04488136_10617</name>
</gene>
<keyword evidence="3" id="KW-1185">Reference proteome</keyword>
<accession>A0A1G7YSR5</accession>
<evidence type="ECO:0000259" key="1">
    <source>
        <dbReference type="Pfam" id="PF13302"/>
    </source>
</evidence>
<dbReference type="SUPFAM" id="SSF55729">
    <property type="entry name" value="Acyl-CoA N-acyltransferases (Nat)"/>
    <property type="match status" value="1"/>
</dbReference>